<evidence type="ECO:0000256" key="10">
    <source>
        <dbReference type="PIRNR" id="PIRNR026671"/>
    </source>
</evidence>
<dbReference type="PANTHER" id="PTHR43126:SF1">
    <property type="entry name" value="D-ALANYL-D-ALANINE DIPEPTIDASE"/>
    <property type="match status" value="1"/>
</dbReference>
<feature type="binding site" evidence="9">
    <location>
        <position position="173"/>
    </location>
    <ligand>
        <name>Zn(2+)</name>
        <dbReference type="ChEBI" id="CHEBI:29105"/>
        <note>catalytic</note>
    </ligand>
</feature>
<evidence type="ECO:0000313" key="12">
    <source>
        <dbReference type="Proteomes" id="UP000270927"/>
    </source>
</evidence>
<dbReference type="GO" id="GO:0008237">
    <property type="term" value="F:metallopeptidase activity"/>
    <property type="evidence" value="ECO:0007669"/>
    <property type="project" value="UniProtKB-KW"/>
</dbReference>
<dbReference type="Proteomes" id="UP000270927">
    <property type="component" value="Unassembled WGS sequence"/>
</dbReference>
<dbReference type="RefSeq" id="WP_123662777.1">
    <property type="nucleotide sequence ID" value="NZ_RARA01000023.1"/>
</dbReference>
<dbReference type="EC" id="3.4.13.22" evidence="9 10"/>
<keyword evidence="8 10" id="KW-0961">Cell wall biogenesis/degradation</keyword>
<keyword evidence="4 9" id="KW-0378">Hydrolase</keyword>
<comment type="cofactor">
    <cofactor evidence="9">
        <name>Zn(2+)</name>
        <dbReference type="ChEBI" id="CHEBI:29105"/>
    </cofactor>
    <text evidence="9">Binds 1 zinc ion per subunit.</text>
</comment>
<dbReference type="InterPro" id="IPR009045">
    <property type="entry name" value="Zn_M74/Hedgehog-like"/>
</dbReference>
<evidence type="ECO:0000256" key="6">
    <source>
        <dbReference type="ARBA" id="ARBA00022997"/>
    </source>
</evidence>
<comment type="function">
    <text evidence="9 10">Catalyzes hydrolysis of the D-alanyl-D-alanine dipeptide.</text>
</comment>
<dbReference type="InterPro" id="IPR000755">
    <property type="entry name" value="A_A_dipeptidase"/>
</dbReference>
<dbReference type="GO" id="GO:0006508">
    <property type="term" value="P:proteolysis"/>
    <property type="evidence" value="ECO:0007669"/>
    <property type="project" value="UniProtKB-KW"/>
</dbReference>
<dbReference type="OrthoDB" id="9801430at2"/>
<proteinExistence type="inferred from homology"/>
<dbReference type="CDD" id="cd14817">
    <property type="entry name" value="D-Ala-D-Ala_dipeptidase_VanX"/>
    <property type="match status" value="1"/>
</dbReference>
<evidence type="ECO:0000256" key="3">
    <source>
        <dbReference type="ARBA" id="ARBA00022723"/>
    </source>
</evidence>
<dbReference type="PIRSF" id="PIRSF026671">
    <property type="entry name" value="AA_dipeptidase"/>
    <property type="match status" value="1"/>
</dbReference>
<keyword evidence="6 9" id="KW-0224">Dipeptidase</keyword>
<evidence type="ECO:0000313" key="11">
    <source>
        <dbReference type="EMBL" id="ROT47501.1"/>
    </source>
</evidence>
<dbReference type="GO" id="GO:0071555">
    <property type="term" value="P:cell wall organization"/>
    <property type="evidence" value="ECO:0007669"/>
    <property type="project" value="UniProtKB-KW"/>
</dbReference>
<organism evidence="11 12">
    <name type="scientific">Candidatus Cardinium hertigii</name>
    <dbReference type="NCBI Taxonomy" id="247481"/>
    <lineage>
        <taxon>Bacteria</taxon>
        <taxon>Pseudomonadati</taxon>
        <taxon>Bacteroidota</taxon>
        <taxon>Cytophagia</taxon>
        <taxon>Cytophagales</taxon>
        <taxon>Amoebophilaceae</taxon>
        <taxon>Candidatus Cardinium</taxon>
    </lineage>
</organism>
<comment type="similarity">
    <text evidence="9 10">Belongs to the peptidase M15D family.</text>
</comment>
<evidence type="ECO:0000256" key="5">
    <source>
        <dbReference type="ARBA" id="ARBA00022833"/>
    </source>
</evidence>
<keyword evidence="3 9" id="KW-0479">Metal-binding</keyword>
<dbReference type="HAMAP" id="MF_01924">
    <property type="entry name" value="A_A_dipeptidase"/>
    <property type="match status" value="1"/>
</dbReference>
<feature type="binding site" evidence="9">
    <location>
        <position position="166"/>
    </location>
    <ligand>
        <name>Zn(2+)</name>
        <dbReference type="ChEBI" id="CHEBI:29105"/>
        <note>catalytic</note>
    </ligand>
</feature>
<name>A0A3N2QCK5_9BACT</name>
<keyword evidence="7 9" id="KW-0482">Metalloprotease</keyword>
<evidence type="ECO:0000256" key="1">
    <source>
        <dbReference type="ARBA" id="ARBA00001362"/>
    </source>
</evidence>
<evidence type="ECO:0000256" key="9">
    <source>
        <dbReference type="HAMAP-Rule" id="MF_01924"/>
    </source>
</evidence>
<feature type="active site" description="Proton donor/acceptor" evidence="9">
    <location>
        <position position="254"/>
    </location>
</feature>
<feature type="binding site" evidence="9">
    <location>
        <position position="257"/>
    </location>
    <ligand>
        <name>Zn(2+)</name>
        <dbReference type="ChEBI" id="CHEBI:29105"/>
        <note>catalytic</note>
    </ligand>
</feature>
<evidence type="ECO:0000256" key="8">
    <source>
        <dbReference type="ARBA" id="ARBA00023316"/>
    </source>
</evidence>
<evidence type="ECO:0000256" key="2">
    <source>
        <dbReference type="ARBA" id="ARBA00022670"/>
    </source>
</evidence>
<comment type="caution">
    <text evidence="11">The sequence shown here is derived from an EMBL/GenBank/DDBJ whole genome shotgun (WGS) entry which is preliminary data.</text>
</comment>
<dbReference type="AlphaFoldDB" id="A0A3N2QCK5"/>
<gene>
    <name evidence="11" type="ORF">EDM02_02510</name>
</gene>
<dbReference type="GO" id="GO:0008270">
    <property type="term" value="F:zinc ion binding"/>
    <property type="evidence" value="ECO:0007669"/>
    <property type="project" value="UniProtKB-UniRule"/>
</dbReference>
<dbReference type="GO" id="GO:0160237">
    <property type="term" value="F:D-Ala-D-Ala dipeptidase activity"/>
    <property type="evidence" value="ECO:0007669"/>
    <property type="project" value="UniProtKB-EC"/>
</dbReference>
<feature type="site" description="Transition state stabilizer" evidence="9">
    <location>
        <position position="120"/>
    </location>
</feature>
<accession>A0A3N2QCK5</accession>
<keyword evidence="5 9" id="KW-0862">Zinc</keyword>
<evidence type="ECO:0000256" key="4">
    <source>
        <dbReference type="ARBA" id="ARBA00022801"/>
    </source>
</evidence>
<protein>
    <recommendedName>
        <fullName evidence="9 10">D-alanyl-D-alanine dipeptidase</fullName>
        <shortName evidence="9 10">D-Ala-D-Ala dipeptidase</shortName>
        <ecNumber evidence="9 10">3.4.13.22</ecNumber>
    </recommendedName>
</protein>
<comment type="catalytic activity">
    <reaction evidence="1 9 10">
        <text>D-alanyl-D-alanine + H2O = 2 D-alanine</text>
        <dbReference type="Rhea" id="RHEA:20661"/>
        <dbReference type="ChEBI" id="CHEBI:15377"/>
        <dbReference type="ChEBI" id="CHEBI:57416"/>
        <dbReference type="ChEBI" id="CHEBI:57822"/>
        <dbReference type="EC" id="3.4.13.22"/>
    </reaction>
</comment>
<evidence type="ECO:0000256" key="7">
    <source>
        <dbReference type="ARBA" id="ARBA00023049"/>
    </source>
</evidence>
<dbReference type="Gene3D" id="3.30.1380.10">
    <property type="match status" value="1"/>
</dbReference>
<keyword evidence="12" id="KW-1185">Reference proteome</keyword>
<keyword evidence="2 9" id="KW-0645">Protease</keyword>
<dbReference type="PANTHER" id="PTHR43126">
    <property type="entry name" value="D-ALANYL-D-ALANINE DIPEPTIDASE"/>
    <property type="match status" value="1"/>
</dbReference>
<sequence>MKTNNIFKNLTIGIGFVVGIGLIQKSESLLSKKPTKEESRLEQLEDKRPEDFVYLDEIDKKIKGIPRYYRSGNWNFIGQKFTGYTGRRFSCTKSAAEALKKANDDFDSQGYRMVLYDVYRPQKATNFILAWSQSKVYSDKNKGLYYPRENKEDLFKKGYISKKSGHSRGSTFDLTIISKKKHYSTQLVKEIRTLADGTSIMYLNDGTVDMGTHFDFLDVSSNHNSNLVTEEQTQNRNFLKKIMEKHGFVAYEKEWWHYTYAPEDYPNTYFNFDTCEPSKVEKHN</sequence>
<reference evidence="11 12" key="1">
    <citation type="submission" date="2018-09" db="EMBL/GenBank/DDBJ databases">
        <title>Comparative Genomics of Wolbachia-Cardinium Dual Endosymbiosis in a Plant-Parasitic Nematode.</title>
        <authorList>
            <person name="Brown A.M.V."/>
            <person name="Wasala S.K."/>
            <person name="Howe D.K."/>
            <person name="Peetz A.B."/>
            <person name="Zasada I.A."/>
            <person name="Denver D.R."/>
        </authorList>
    </citation>
    <scope>NUCLEOTIDE SEQUENCE [LARGE SCALE GENOMIC DNA]</scope>
    <source>
        <strain evidence="11 12">Pp_1</strain>
    </source>
</reference>
<dbReference type="Pfam" id="PF01427">
    <property type="entry name" value="Peptidase_M15"/>
    <property type="match status" value="2"/>
</dbReference>
<dbReference type="EMBL" id="RARA01000023">
    <property type="protein sequence ID" value="ROT47501.1"/>
    <property type="molecule type" value="Genomic_DNA"/>
</dbReference>
<dbReference type="SUPFAM" id="SSF55166">
    <property type="entry name" value="Hedgehog/DD-peptidase"/>
    <property type="match status" value="1"/>
</dbReference>